<dbReference type="PANTHER" id="PTHR48086">
    <property type="entry name" value="SODIUM/PROLINE SYMPORTER-RELATED"/>
    <property type="match status" value="1"/>
</dbReference>
<dbReference type="PANTHER" id="PTHR48086:SF8">
    <property type="entry name" value="MONOCARBOXYLIC ACID PERMEASE"/>
    <property type="match status" value="1"/>
</dbReference>
<feature type="transmembrane region" description="Helical" evidence="8">
    <location>
        <begin position="45"/>
        <end position="66"/>
    </location>
</feature>
<dbReference type="EMBL" id="JAJAGO010000010">
    <property type="protein sequence ID" value="MCT2592359.1"/>
    <property type="molecule type" value="Genomic_DNA"/>
</dbReference>
<keyword evidence="10" id="KW-1185">Reference proteome</keyword>
<dbReference type="InterPro" id="IPR038377">
    <property type="entry name" value="Na/Glc_symporter_sf"/>
</dbReference>
<feature type="transmembrane region" description="Helical" evidence="8">
    <location>
        <begin position="329"/>
        <end position="357"/>
    </location>
</feature>
<comment type="similarity">
    <text evidence="2 7">Belongs to the sodium:solute symporter (SSF) (TC 2.A.21) family.</text>
</comment>
<feature type="transmembrane region" description="Helical" evidence="8">
    <location>
        <begin position="469"/>
        <end position="492"/>
    </location>
</feature>
<dbReference type="InterPro" id="IPR050277">
    <property type="entry name" value="Sodium:Solute_Symporter"/>
</dbReference>
<feature type="transmembrane region" description="Helical" evidence="8">
    <location>
        <begin position="6"/>
        <end position="24"/>
    </location>
</feature>
<dbReference type="PROSITE" id="PS50283">
    <property type="entry name" value="NA_SOLUT_SYMP_3"/>
    <property type="match status" value="1"/>
</dbReference>
<feature type="transmembrane region" description="Helical" evidence="8">
    <location>
        <begin position="162"/>
        <end position="180"/>
    </location>
</feature>
<feature type="transmembrane region" description="Helical" evidence="8">
    <location>
        <begin position="192"/>
        <end position="210"/>
    </location>
</feature>
<feature type="transmembrane region" description="Helical" evidence="8">
    <location>
        <begin position="432"/>
        <end position="449"/>
    </location>
</feature>
<evidence type="ECO:0000256" key="2">
    <source>
        <dbReference type="ARBA" id="ARBA00006434"/>
    </source>
</evidence>
<keyword evidence="4 8" id="KW-0812">Transmembrane</keyword>
<dbReference type="InterPro" id="IPR001734">
    <property type="entry name" value="Na/solute_symporter"/>
</dbReference>
<evidence type="ECO:0000256" key="3">
    <source>
        <dbReference type="ARBA" id="ARBA00022448"/>
    </source>
</evidence>
<feature type="transmembrane region" description="Helical" evidence="8">
    <location>
        <begin position="246"/>
        <end position="270"/>
    </location>
</feature>
<dbReference type="Gene3D" id="1.20.1730.10">
    <property type="entry name" value="Sodium/glucose cotransporter"/>
    <property type="match status" value="1"/>
</dbReference>
<feature type="transmembrane region" description="Helical" evidence="8">
    <location>
        <begin position="125"/>
        <end position="142"/>
    </location>
</feature>
<feature type="transmembrane region" description="Helical" evidence="8">
    <location>
        <begin position="378"/>
        <end position="396"/>
    </location>
</feature>
<evidence type="ECO:0000256" key="7">
    <source>
        <dbReference type="RuleBase" id="RU362091"/>
    </source>
</evidence>
<proteinExistence type="inferred from homology"/>
<reference evidence="9 10" key="1">
    <citation type="submission" date="2021-10" db="EMBL/GenBank/DDBJ databases">
        <title>Streptomyces gossypii sp. nov., isolated from soil collected from cotton field.</title>
        <authorList>
            <person name="Ge X."/>
            <person name="Chen X."/>
            <person name="Liu W."/>
        </authorList>
    </citation>
    <scope>NUCLEOTIDE SEQUENCE [LARGE SCALE GENOMIC DNA]</scope>
    <source>
        <strain evidence="9 10">N2-109</strain>
    </source>
</reference>
<feature type="transmembrane region" description="Helical" evidence="8">
    <location>
        <begin position="402"/>
        <end position="425"/>
    </location>
</feature>
<dbReference type="Pfam" id="PF00474">
    <property type="entry name" value="SSF"/>
    <property type="match status" value="1"/>
</dbReference>
<evidence type="ECO:0000256" key="5">
    <source>
        <dbReference type="ARBA" id="ARBA00022989"/>
    </source>
</evidence>
<dbReference type="Proteomes" id="UP001156389">
    <property type="component" value="Unassembled WGS sequence"/>
</dbReference>
<keyword evidence="6 8" id="KW-0472">Membrane</keyword>
<feature type="transmembrane region" description="Helical" evidence="8">
    <location>
        <begin position="282"/>
        <end position="309"/>
    </location>
</feature>
<evidence type="ECO:0000256" key="4">
    <source>
        <dbReference type="ARBA" id="ARBA00022692"/>
    </source>
</evidence>
<evidence type="ECO:0000256" key="6">
    <source>
        <dbReference type="ARBA" id="ARBA00023136"/>
    </source>
</evidence>
<sequence>MADGAMIATFLAVIGGASLLAMTARRLHPSDKLPSLEGWALADRSLGPVWTWLLLGGTIFTAYTFAAVPGLAYGNGAVAFFAVPYTVIVCPIAFVLLSRLWTVARRHGYVTVADFVRGRYGSPPLALVVALTGILATMPYLALQLLGIRAVLTAGGVYPRGVAGDLVVVALFAGLAVATYRHGLRAPTVISALKAVAVFVSLTAVCWLVLERLGGPGAVFEGAARRLGGTDVAHSPLLLSPQQQPAYATLALGSALALLMYPHVLTAAFAADSPRTLRKACVALPAWTGLLALFGFLGIAALAAGVQAPRGGAESAVPMLVDQLMPGPLAGLVFGAITVGALVPAAVMSIAAATSFVRNVYVEYVHPTATPKRQVRTAKAVSLTAKVGAVAFVFGLRDQDAINLQLLGGVWILQIFPAVAVGLFTGRLHPRALLAGWGVGMVAGTFMVVREGFSPLVPLGFVPLGSGSLEIYAGLAALLLNLTVAVAGTVALERLGVTRGADLTDLPSRLTVRWRPETGGDRP</sequence>
<evidence type="ECO:0000313" key="9">
    <source>
        <dbReference type="EMBL" id="MCT2592359.1"/>
    </source>
</evidence>
<gene>
    <name evidence="9" type="ORF">LHJ74_21035</name>
</gene>
<feature type="transmembrane region" description="Helical" evidence="8">
    <location>
        <begin position="78"/>
        <end position="97"/>
    </location>
</feature>
<name>A0ABT2JYN4_9ACTN</name>
<evidence type="ECO:0000313" key="10">
    <source>
        <dbReference type="Proteomes" id="UP001156389"/>
    </source>
</evidence>
<dbReference type="RefSeq" id="WP_260219687.1">
    <property type="nucleotide sequence ID" value="NZ_JAJAGO010000010.1"/>
</dbReference>
<comment type="subcellular location">
    <subcellularLocation>
        <location evidence="1">Membrane</location>
        <topology evidence="1">Multi-pass membrane protein</topology>
    </subcellularLocation>
</comment>
<comment type="caution">
    <text evidence="9">The sequence shown here is derived from an EMBL/GenBank/DDBJ whole genome shotgun (WGS) entry which is preliminary data.</text>
</comment>
<dbReference type="CDD" id="cd10322">
    <property type="entry name" value="SLC5sbd"/>
    <property type="match status" value="1"/>
</dbReference>
<accession>A0ABT2JYN4</accession>
<evidence type="ECO:0000256" key="1">
    <source>
        <dbReference type="ARBA" id="ARBA00004141"/>
    </source>
</evidence>
<keyword evidence="3" id="KW-0813">Transport</keyword>
<organism evidence="9 10">
    <name type="scientific">Streptomyces gossypii</name>
    <dbReference type="NCBI Taxonomy" id="2883101"/>
    <lineage>
        <taxon>Bacteria</taxon>
        <taxon>Bacillati</taxon>
        <taxon>Actinomycetota</taxon>
        <taxon>Actinomycetes</taxon>
        <taxon>Kitasatosporales</taxon>
        <taxon>Streptomycetaceae</taxon>
        <taxon>Streptomyces</taxon>
    </lineage>
</organism>
<evidence type="ECO:0000256" key="8">
    <source>
        <dbReference type="SAM" id="Phobius"/>
    </source>
</evidence>
<protein>
    <submittedName>
        <fullName evidence="9">Sodium:solute symporter family protein</fullName>
    </submittedName>
</protein>
<keyword evidence="5 8" id="KW-1133">Transmembrane helix</keyword>